<comment type="caution">
    <text evidence="2">The sequence shown here is derived from an EMBL/GenBank/DDBJ whole genome shotgun (WGS) entry which is preliminary data.</text>
</comment>
<organism evidence="2 3">
    <name type="scientific">Elysia crispata</name>
    <name type="common">lettuce slug</name>
    <dbReference type="NCBI Taxonomy" id="231223"/>
    <lineage>
        <taxon>Eukaryota</taxon>
        <taxon>Metazoa</taxon>
        <taxon>Spiralia</taxon>
        <taxon>Lophotrochozoa</taxon>
        <taxon>Mollusca</taxon>
        <taxon>Gastropoda</taxon>
        <taxon>Heterobranchia</taxon>
        <taxon>Euthyneura</taxon>
        <taxon>Panpulmonata</taxon>
        <taxon>Sacoglossa</taxon>
        <taxon>Placobranchoidea</taxon>
        <taxon>Plakobranchidae</taxon>
        <taxon>Elysia</taxon>
    </lineage>
</organism>
<keyword evidence="3" id="KW-1185">Reference proteome</keyword>
<sequence>MGCSISKSANTGASGSIQAHNKKDGGAGGGGANYPKQQMKPTATITPQNVIVSSRNHDKSKFSVCGPLVLSIQCYQQYR</sequence>
<name>A0AAE1AE78_9GAST</name>
<feature type="region of interest" description="Disordered" evidence="1">
    <location>
        <begin position="1"/>
        <end position="46"/>
    </location>
</feature>
<feature type="compositionally biased region" description="Polar residues" evidence="1">
    <location>
        <begin position="1"/>
        <end position="19"/>
    </location>
</feature>
<reference evidence="2" key="1">
    <citation type="journal article" date="2023" name="G3 (Bethesda)">
        <title>A reference genome for the long-term kleptoplast-retaining sea slug Elysia crispata morphotype clarki.</title>
        <authorList>
            <person name="Eastman K.E."/>
            <person name="Pendleton A.L."/>
            <person name="Shaikh M.A."/>
            <person name="Suttiyut T."/>
            <person name="Ogas R."/>
            <person name="Tomko P."/>
            <person name="Gavelis G."/>
            <person name="Widhalm J.R."/>
            <person name="Wisecaver J.H."/>
        </authorList>
    </citation>
    <scope>NUCLEOTIDE SEQUENCE</scope>
    <source>
        <strain evidence="2">ECLA1</strain>
    </source>
</reference>
<gene>
    <name evidence="2" type="ORF">RRG08_020352</name>
</gene>
<evidence type="ECO:0000313" key="2">
    <source>
        <dbReference type="EMBL" id="KAK3785067.1"/>
    </source>
</evidence>
<proteinExistence type="predicted"/>
<evidence type="ECO:0000256" key="1">
    <source>
        <dbReference type="SAM" id="MobiDB-lite"/>
    </source>
</evidence>
<dbReference type="Proteomes" id="UP001283361">
    <property type="component" value="Unassembled WGS sequence"/>
</dbReference>
<protein>
    <submittedName>
        <fullName evidence="2">Uncharacterized protein</fullName>
    </submittedName>
</protein>
<evidence type="ECO:0000313" key="3">
    <source>
        <dbReference type="Proteomes" id="UP001283361"/>
    </source>
</evidence>
<feature type="compositionally biased region" description="Polar residues" evidence="1">
    <location>
        <begin position="35"/>
        <end position="46"/>
    </location>
</feature>
<dbReference type="EMBL" id="JAWDGP010002172">
    <property type="protein sequence ID" value="KAK3785067.1"/>
    <property type="molecule type" value="Genomic_DNA"/>
</dbReference>
<accession>A0AAE1AE78</accession>
<dbReference type="AlphaFoldDB" id="A0AAE1AE78"/>